<sequence>MDLHRSIAVVLAASLLPLGLDAPSASADGGSTQDTAVNAAPLTVPAIQQWTGGQGSLELTDESAIVVESPELRALGDQLAEELAADGLPSMPVIEGRAAAGDIGLHLEPGWGIQDDSYRMEISERVWISAGAEAGVFYGTRTLLQALRSAPEFGTLPQGRALDWPLVHGQRGQMLDIRKFFSLSYLKQQIRQMAWYKLNTFHLHLTDWNAFRIESRRFPGLASPQSYSQAELRELQDYAARYHVTIIPEIDMPGHASHIGTYRPDVAFACESMSYPSNMPWEGSGTGNWTMDVTKPETIQFATELLEEMLPLFDAPIFHIGGDEIPDVSDQLQCPELVAYQQERGYEYTADVFVEFIDTLNDVITSHGKTTEVWQWWDFNRETSIDPSRDVIVDEWLNAPDGRVAQGYPTIGTEEADLYVSPGFGTRPGQYAYFDPREVYHYEFKNDPGFLGYKLSRWADRAHEESESWFDFYARRPLATLADRTWGAPGDDVVSFLDRYDQVGDADPDAVGFGENTGMHSHVGWRAVQGRNSGQRAVDGDPYTGWEAFPESEPLLEIDLGRELDVAGIRYLPPPKGEGYPVRDYRLLASDDGTTWRSVARGRFENTAMETVVRFDPVTTRYLGLEVLSGHGPVPSAKSAVNELDVLRVRPTP</sequence>
<comment type="catalytic activity">
    <reaction evidence="1">
        <text>Hydrolysis of terminal non-reducing N-acetyl-D-hexosamine residues in N-acetyl-beta-D-hexosaminides.</text>
        <dbReference type="EC" id="3.2.1.52"/>
    </reaction>
</comment>
<evidence type="ECO:0000256" key="3">
    <source>
        <dbReference type="ARBA" id="ARBA00012663"/>
    </source>
</evidence>
<dbReference type="InterPro" id="IPR017853">
    <property type="entry name" value="GH"/>
</dbReference>
<dbReference type="PROSITE" id="PS50022">
    <property type="entry name" value="FA58C_3"/>
    <property type="match status" value="1"/>
</dbReference>
<dbReference type="EC" id="3.2.1.52" evidence="3"/>
<evidence type="ECO:0000256" key="4">
    <source>
        <dbReference type="ARBA" id="ARBA00022801"/>
    </source>
</evidence>
<dbReference type="InterPro" id="IPR008979">
    <property type="entry name" value="Galactose-bd-like_sf"/>
</dbReference>
<keyword evidence="4 6" id="KW-0378">Hydrolase</keyword>
<dbReference type="SUPFAM" id="SSF55545">
    <property type="entry name" value="beta-N-acetylhexosaminidase-like domain"/>
    <property type="match status" value="1"/>
</dbReference>
<dbReference type="GO" id="GO:0004563">
    <property type="term" value="F:beta-N-acetylhexosaminidase activity"/>
    <property type="evidence" value="ECO:0007669"/>
    <property type="project" value="UniProtKB-EC"/>
</dbReference>
<evidence type="ECO:0000313" key="7">
    <source>
        <dbReference type="Proteomes" id="UP000204221"/>
    </source>
</evidence>
<evidence type="ECO:0000256" key="1">
    <source>
        <dbReference type="ARBA" id="ARBA00001231"/>
    </source>
</evidence>
<evidence type="ECO:0000256" key="2">
    <source>
        <dbReference type="ARBA" id="ARBA00006285"/>
    </source>
</evidence>
<dbReference type="PRINTS" id="PR00738">
    <property type="entry name" value="GLHYDRLASE20"/>
</dbReference>
<dbReference type="PANTHER" id="PTHR22600">
    <property type="entry name" value="BETA-HEXOSAMINIDASE"/>
    <property type="match status" value="1"/>
</dbReference>
<dbReference type="GO" id="GO:0005975">
    <property type="term" value="P:carbohydrate metabolic process"/>
    <property type="evidence" value="ECO:0007669"/>
    <property type="project" value="InterPro"/>
</dbReference>
<evidence type="ECO:0000256" key="5">
    <source>
        <dbReference type="ARBA" id="ARBA00023295"/>
    </source>
</evidence>
<evidence type="ECO:0000313" key="6">
    <source>
        <dbReference type="EMBL" id="ASO21189.1"/>
    </source>
</evidence>
<dbReference type="Gene3D" id="3.30.379.10">
    <property type="entry name" value="Chitobiase/beta-hexosaminidase domain 2-like"/>
    <property type="match status" value="1"/>
</dbReference>
<dbReference type="InterPro" id="IPR015882">
    <property type="entry name" value="HEX_bac_N"/>
</dbReference>
<dbReference type="EMBL" id="CP022521">
    <property type="protein sequence ID" value="ASO21189.1"/>
    <property type="molecule type" value="Genomic_DNA"/>
</dbReference>
<name>A0A221W6I6_9PSEU</name>
<dbReference type="Pfam" id="PF00728">
    <property type="entry name" value="Glyco_hydro_20"/>
    <property type="match status" value="1"/>
</dbReference>
<organism evidence="6 7">
    <name type="scientific">Actinoalloteichus hoggarensis</name>
    <dbReference type="NCBI Taxonomy" id="1470176"/>
    <lineage>
        <taxon>Bacteria</taxon>
        <taxon>Bacillati</taxon>
        <taxon>Actinomycetota</taxon>
        <taxon>Actinomycetes</taxon>
        <taxon>Pseudonocardiales</taxon>
        <taxon>Pseudonocardiaceae</taxon>
        <taxon>Actinoalloteichus</taxon>
    </lineage>
</organism>
<dbReference type="Pfam" id="PF02838">
    <property type="entry name" value="Glyco_hydro_20b"/>
    <property type="match status" value="1"/>
</dbReference>
<proteinExistence type="inferred from homology"/>
<dbReference type="OrthoDB" id="9763537at2"/>
<dbReference type="Gene3D" id="2.60.120.260">
    <property type="entry name" value="Galactose-binding domain-like"/>
    <property type="match status" value="1"/>
</dbReference>
<dbReference type="GO" id="GO:0030203">
    <property type="term" value="P:glycosaminoglycan metabolic process"/>
    <property type="evidence" value="ECO:0007669"/>
    <property type="project" value="TreeGrafter"/>
</dbReference>
<dbReference type="Pfam" id="PF00754">
    <property type="entry name" value="F5_F8_type_C"/>
    <property type="match status" value="1"/>
</dbReference>
<dbReference type="InterPro" id="IPR025705">
    <property type="entry name" value="Beta_hexosaminidase_sua/sub"/>
</dbReference>
<gene>
    <name evidence="6" type="primary">exo I</name>
    <name evidence="6" type="ORF">AHOG_17820</name>
</gene>
<dbReference type="SUPFAM" id="SSF51445">
    <property type="entry name" value="(Trans)glycosidases"/>
    <property type="match status" value="1"/>
</dbReference>
<reference evidence="6 7" key="1">
    <citation type="submission" date="2017-07" db="EMBL/GenBank/DDBJ databases">
        <title>Complete genome sequence of Actinoalloteichus hoggarensis DSM 45943, type strain of Actinoalloteichus hoggarensis.</title>
        <authorList>
            <person name="Ruckert C."/>
            <person name="Nouioui I."/>
            <person name="Willmese J."/>
            <person name="van Wezel G."/>
            <person name="Klenk H.-P."/>
            <person name="Kalinowski J."/>
            <person name="Zotchev S.B."/>
        </authorList>
    </citation>
    <scope>NUCLEOTIDE SEQUENCE [LARGE SCALE GENOMIC DNA]</scope>
    <source>
        <strain evidence="6 7">DSM 45943</strain>
    </source>
</reference>
<dbReference type="GO" id="GO:0016020">
    <property type="term" value="C:membrane"/>
    <property type="evidence" value="ECO:0007669"/>
    <property type="project" value="TreeGrafter"/>
</dbReference>
<dbReference type="RefSeq" id="WP_093942396.1">
    <property type="nucleotide sequence ID" value="NZ_CP022521.1"/>
</dbReference>
<dbReference type="AlphaFoldDB" id="A0A221W6I6"/>
<protein>
    <recommendedName>
        <fullName evidence="3">beta-N-acetylhexosaminidase</fullName>
        <ecNumber evidence="3">3.2.1.52</ecNumber>
    </recommendedName>
</protein>
<dbReference type="Gene3D" id="3.20.20.80">
    <property type="entry name" value="Glycosidases"/>
    <property type="match status" value="1"/>
</dbReference>
<dbReference type="InterPro" id="IPR029018">
    <property type="entry name" value="Hex-like_dom2"/>
</dbReference>
<dbReference type="InterPro" id="IPR000421">
    <property type="entry name" value="FA58C"/>
</dbReference>
<dbReference type="InterPro" id="IPR015883">
    <property type="entry name" value="Glyco_hydro_20_cat"/>
</dbReference>
<dbReference type="KEGG" id="ahg:AHOG_17820"/>
<dbReference type="Proteomes" id="UP000204221">
    <property type="component" value="Chromosome"/>
</dbReference>
<comment type="similarity">
    <text evidence="2">Belongs to the glycosyl hydrolase 20 family.</text>
</comment>
<dbReference type="PANTHER" id="PTHR22600:SF57">
    <property type="entry name" value="BETA-N-ACETYLHEXOSAMINIDASE"/>
    <property type="match status" value="1"/>
</dbReference>
<keyword evidence="5 6" id="KW-0326">Glycosidase</keyword>
<dbReference type="SUPFAM" id="SSF49785">
    <property type="entry name" value="Galactose-binding domain-like"/>
    <property type="match status" value="1"/>
</dbReference>
<accession>A0A221W6I6</accession>
<keyword evidence="7" id="KW-1185">Reference proteome</keyword>